<evidence type="ECO:0000313" key="2">
    <source>
        <dbReference type="Proteomes" id="UP000054843"/>
    </source>
</evidence>
<comment type="caution">
    <text evidence="1">The sequence shown here is derived from an EMBL/GenBank/DDBJ whole genome shotgun (WGS) entry which is preliminary data.</text>
</comment>
<dbReference type="EMBL" id="JYDO01000001">
    <property type="protein sequence ID" value="KRZ80873.1"/>
    <property type="molecule type" value="Genomic_DNA"/>
</dbReference>
<keyword evidence="2" id="KW-1185">Reference proteome</keyword>
<dbReference type="Proteomes" id="UP000054843">
    <property type="component" value="Unassembled WGS sequence"/>
</dbReference>
<accession>A0A0V1NA45</accession>
<evidence type="ECO:0000313" key="1">
    <source>
        <dbReference type="EMBL" id="KRZ80873.1"/>
    </source>
</evidence>
<gene>
    <name evidence="1" type="ORF">T10_9475</name>
</gene>
<dbReference type="AlphaFoldDB" id="A0A0V1NA45"/>
<protein>
    <submittedName>
        <fullName evidence="1">Uncharacterized protein</fullName>
    </submittedName>
</protein>
<proteinExistence type="predicted"/>
<name>A0A0V1NA45_9BILA</name>
<organism evidence="1 2">
    <name type="scientific">Trichinella papuae</name>
    <dbReference type="NCBI Taxonomy" id="268474"/>
    <lineage>
        <taxon>Eukaryota</taxon>
        <taxon>Metazoa</taxon>
        <taxon>Ecdysozoa</taxon>
        <taxon>Nematoda</taxon>
        <taxon>Enoplea</taxon>
        <taxon>Dorylaimia</taxon>
        <taxon>Trichinellida</taxon>
        <taxon>Trichinellidae</taxon>
        <taxon>Trichinella</taxon>
    </lineage>
</organism>
<reference evidence="1 2" key="1">
    <citation type="submission" date="2015-01" db="EMBL/GenBank/DDBJ databases">
        <title>Evolution of Trichinella species and genotypes.</title>
        <authorList>
            <person name="Korhonen P.K."/>
            <person name="Edoardo P."/>
            <person name="Giuseppe L.R."/>
            <person name="Gasser R.B."/>
        </authorList>
    </citation>
    <scope>NUCLEOTIDE SEQUENCE [LARGE SCALE GENOMIC DNA]</scope>
    <source>
        <strain evidence="1">ISS1980</strain>
    </source>
</reference>
<sequence>MIDQMQQCMPLSQMLIMEKAKRIFRHIEEETGDDSEKFIASRESGEATNLEVKAAQEFPEQDVQQLLKPHSEMTLKNYQSYALIMNQQLFTSENSNNRIPQQQHHQDYRNH</sequence>